<dbReference type="InterPro" id="IPR028082">
    <property type="entry name" value="Peripla_BP_I"/>
</dbReference>
<keyword evidence="6" id="KW-1185">Reference proteome</keyword>
<dbReference type="InterPro" id="IPR046335">
    <property type="entry name" value="LacI/GalR-like_sensor"/>
</dbReference>
<dbReference type="OrthoDB" id="60111at2"/>
<name>A0A5M6ILH0_9PROT</name>
<evidence type="ECO:0000313" key="6">
    <source>
        <dbReference type="Proteomes" id="UP000325255"/>
    </source>
</evidence>
<reference evidence="5 6" key="1">
    <citation type="submission" date="2019-09" db="EMBL/GenBank/DDBJ databases">
        <title>Genome sequence of Rhodovastum atsumiense, a diverse member of the Acetobacteraceae family of non-sulfur purple photosynthetic bacteria.</title>
        <authorList>
            <person name="Meyer T."/>
            <person name="Kyndt J."/>
        </authorList>
    </citation>
    <scope>NUCLEOTIDE SEQUENCE [LARGE SCALE GENOMIC DNA]</scope>
    <source>
        <strain evidence="5 6">DSM 21279</strain>
    </source>
</reference>
<dbReference type="Gene3D" id="3.40.50.2300">
    <property type="match status" value="2"/>
</dbReference>
<evidence type="ECO:0000313" key="5">
    <source>
        <dbReference type="EMBL" id="KAA5609094.1"/>
    </source>
</evidence>
<sequence>MDRPPPRPTLHDVAARAGVSIATVSRVLNGSSPTRPETEARVRAAIRGLGFRPNRTGRELRVGQSHTVGVLLPSLSNPIFADSVSGIQDAARAEGWSVLIASSRYDAGREHEAVEGLLSHRVGGLILTVAEADASPTLDALDAEGLRYVLLYNQPTRPDRAFVSIDNVAAGRDAARALVAQGHRRLGMVAGRFDASDRSRLRHAGFAAALAEAGLPPGQVLEIGFDDSAATDALRAALARPDRPTGLFCSTDLLALRSIAVLRDLGLRVPCDVSVIGLDGIAVGALTAPSLASIAQPAHEMGRRAFHHLLRCVGADAPAEHILLPHRLRPGSSLGAAPPSQE</sequence>
<dbReference type="GO" id="GO:0003700">
    <property type="term" value="F:DNA-binding transcription factor activity"/>
    <property type="evidence" value="ECO:0007669"/>
    <property type="project" value="TreeGrafter"/>
</dbReference>
<gene>
    <name evidence="5" type="ORF">F1189_26055</name>
</gene>
<dbReference type="AlphaFoldDB" id="A0A5M6ILH0"/>
<dbReference type="PROSITE" id="PS00356">
    <property type="entry name" value="HTH_LACI_1"/>
    <property type="match status" value="1"/>
</dbReference>
<keyword evidence="2 5" id="KW-0238">DNA-binding</keyword>
<dbReference type="InterPro" id="IPR000843">
    <property type="entry name" value="HTH_LacI"/>
</dbReference>
<dbReference type="SUPFAM" id="SSF53822">
    <property type="entry name" value="Periplasmic binding protein-like I"/>
    <property type="match status" value="1"/>
</dbReference>
<dbReference type="GO" id="GO:0000976">
    <property type="term" value="F:transcription cis-regulatory region binding"/>
    <property type="evidence" value="ECO:0007669"/>
    <property type="project" value="TreeGrafter"/>
</dbReference>
<evidence type="ECO:0000256" key="3">
    <source>
        <dbReference type="ARBA" id="ARBA00023163"/>
    </source>
</evidence>
<dbReference type="SUPFAM" id="SSF47413">
    <property type="entry name" value="lambda repressor-like DNA-binding domains"/>
    <property type="match status" value="1"/>
</dbReference>
<evidence type="ECO:0000256" key="2">
    <source>
        <dbReference type="ARBA" id="ARBA00023125"/>
    </source>
</evidence>
<dbReference type="PRINTS" id="PR00036">
    <property type="entry name" value="HTHLACI"/>
</dbReference>
<accession>A0A5M6ILH0</accession>
<keyword evidence="1" id="KW-0805">Transcription regulation</keyword>
<dbReference type="PANTHER" id="PTHR30146:SF109">
    <property type="entry name" value="HTH-TYPE TRANSCRIPTIONAL REGULATOR GALS"/>
    <property type="match status" value="1"/>
</dbReference>
<dbReference type="EMBL" id="VWPK01000060">
    <property type="protein sequence ID" value="KAA5609094.1"/>
    <property type="molecule type" value="Genomic_DNA"/>
</dbReference>
<feature type="domain" description="HTH lacI-type" evidence="4">
    <location>
        <begin position="8"/>
        <end position="62"/>
    </location>
</feature>
<dbReference type="SMART" id="SM00354">
    <property type="entry name" value="HTH_LACI"/>
    <property type="match status" value="1"/>
</dbReference>
<dbReference type="InterPro" id="IPR010982">
    <property type="entry name" value="Lambda_DNA-bd_dom_sf"/>
</dbReference>
<dbReference type="Proteomes" id="UP000325255">
    <property type="component" value="Unassembled WGS sequence"/>
</dbReference>
<dbReference type="CDD" id="cd01392">
    <property type="entry name" value="HTH_LacI"/>
    <property type="match status" value="1"/>
</dbReference>
<dbReference type="PANTHER" id="PTHR30146">
    <property type="entry name" value="LACI-RELATED TRANSCRIPTIONAL REPRESSOR"/>
    <property type="match status" value="1"/>
</dbReference>
<dbReference type="Pfam" id="PF00356">
    <property type="entry name" value="LacI"/>
    <property type="match status" value="1"/>
</dbReference>
<dbReference type="RefSeq" id="WP_150044376.1">
    <property type="nucleotide sequence ID" value="NZ_OW485601.1"/>
</dbReference>
<proteinExistence type="predicted"/>
<protein>
    <submittedName>
        <fullName evidence="5">LacI family DNA-binding transcriptional regulator</fullName>
    </submittedName>
</protein>
<comment type="caution">
    <text evidence="5">The sequence shown here is derived from an EMBL/GenBank/DDBJ whole genome shotgun (WGS) entry which is preliminary data.</text>
</comment>
<keyword evidence="3" id="KW-0804">Transcription</keyword>
<dbReference type="Gene3D" id="1.10.260.40">
    <property type="entry name" value="lambda repressor-like DNA-binding domains"/>
    <property type="match status" value="1"/>
</dbReference>
<organism evidence="5 6">
    <name type="scientific">Rhodovastum atsumiense</name>
    <dbReference type="NCBI Taxonomy" id="504468"/>
    <lineage>
        <taxon>Bacteria</taxon>
        <taxon>Pseudomonadati</taxon>
        <taxon>Pseudomonadota</taxon>
        <taxon>Alphaproteobacteria</taxon>
        <taxon>Acetobacterales</taxon>
        <taxon>Acetobacteraceae</taxon>
        <taxon>Rhodovastum</taxon>
    </lineage>
</organism>
<evidence type="ECO:0000256" key="1">
    <source>
        <dbReference type="ARBA" id="ARBA00023015"/>
    </source>
</evidence>
<dbReference type="PROSITE" id="PS50932">
    <property type="entry name" value="HTH_LACI_2"/>
    <property type="match status" value="1"/>
</dbReference>
<dbReference type="Pfam" id="PF13377">
    <property type="entry name" value="Peripla_BP_3"/>
    <property type="match status" value="1"/>
</dbReference>
<evidence type="ECO:0000259" key="4">
    <source>
        <dbReference type="PROSITE" id="PS50932"/>
    </source>
</evidence>